<evidence type="ECO:0008006" key="5">
    <source>
        <dbReference type="Google" id="ProtNLM"/>
    </source>
</evidence>
<reference evidence="4" key="1">
    <citation type="submission" date="2015-02" db="EMBL/GenBank/DDBJ databases">
        <title>Genome sequencing for Strongylocentrotus purpuratus.</title>
        <authorList>
            <person name="Murali S."/>
            <person name="Liu Y."/>
            <person name="Vee V."/>
            <person name="English A."/>
            <person name="Wang M."/>
            <person name="Skinner E."/>
            <person name="Han Y."/>
            <person name="Muzny D.M."/>
            <person name="Worley K.C."/>
            <person name="Gibbs R.A."/>
        </authorList>
    </citation>
    <scope>NUCLEOTIDE SEQUENCE</scope>
</reference>
<dbReference type="GO" id="GO:0016020">
    <property type="term" value="C:membrane"/>
    <property type="evidence" value="ECO:0007669"/>
    <property type="project" value="InterPro"/>
</dbReference>
<feature type="compositionally biased region" description="Polar residues" evidence="1">
    <location>
        <begin position="52"/>
        <end position="64"/>
    </location>
</feature>
<keyword evidence="2" id="KW-0812">Transmembrane</keyword>
<feature type="compositionally biased region" description="Basic and acidic residues" evidence="1">
    <location>
        <begin position="170"/>
        <end position="182"/>
    </location>
</feature>
<evidence type="ECO:0000256" key="2">
    <source>
        <dbReference type="SAM" id="Phobius"/>
    </source>
</evidence>
<feature type="region of interest" description="Disordered" evidence="1">
    <location>
        <begin position="1"/>
        <end position="64"/>
    </location>
</feature>
<name>A0A7M7PLT1_STRPU</name>
<proteinExistence type="predicted"/>
<dbReference type="OrthoDB" id="6270617at2759"/>
<dbReference type="InParanoid" id="A0A7M7PLT1"/>
<dbReference type="GeneID" id="100890165"/>
<feature type="region of interest" description="Disordered" evidence="1">
    <location>
        <begin position="170"/>
        <end position="234"/>
    </location>
</feature>
<dbReference type="FunCoup" id="A0A7M7PLT1">
    <property type="interactions" value="287"/>
</dbReference>
<protein>
    <recommendedName>
        <fullName evidence="5">Neural proliferation differentiation and control protein 1</fullName>
    </recommendedName>
</protein>
<keyword evidence="4" id="KW-1185">Reference proteome</keyword>
<accession>A0A7M7PLT1</accession>
<dbReference type="EnsemblMetazoa" id="XM_030997115">
    <property type="protein sequence ID" value="XP_030852975"/>
    <property type="gene ID" value="LOC100890165"/>
</dbReference>
<reference evidence="3" key="2">
    <citation type="submission" date="2021-01" db="UniProtKB">
        <authorList>
            <consortium name="EnsemblMetazoa"/>
        </authorList>
    </citation>
    <scope>IDENTIFICATION</scope>
</reference>
<dbReference type="PANTHER" id="PTHR23352:SF2">
    <property type="entry name" value="NEURAL PROLIFERATION DIFFERENTIATION AND CONTROL PROTEIN 1"/>
    <property type="match status" value="1"/>
</dbReference>
<dbReference type="RefSeq" id="XP_030852975.1">
    <property type="nucleotide sequence ID" value="XM_030997115.1"/>
</dbReference>
<dbReference type="KEGG" id="spu:100890165"/>
<evidence type="ECO:0000313" key="4">
    <source>
        <dbReference type="Proteomes" id="UP000007110"/>
    </source>
</evidence>
<dbReference type="AlphaFoldDB" id="A0A7M7PLT1"/>
<dbReference type="PANTHER" id="PTHR23352">
    <property type="entry name" value="NEURAL PROLIFERATION DIFFERENTIATION AND CONTROL PROTEIN-1 NPDC-1 PROTEIN"/>
    <property type="match status" value="1"/>
</dbReference>
<keyword evidence="2" id="KW-1133">Transmembrane helix</keyword>
<sequence length="234" mass="25031">NKRDGGTTGIEVDTGNGQGPPGVNQEREADVGAEGNQANSDTAGQGGAPENPNDSVENYPSDGLQESNADVEIHQAENNGSVILLAEWQFILIVVGCVAVAIIGVAIAFICWYKIQTTSKAQNEADYPAYGVTGPGAQVTSSMNNGDRKLAQSAQMYHYQHQKQQMIAMEKREKGDVARDASDYDSEEENEDGDLTVYECPGLAPTGEMQVKNPLFAEDAYPKQGGEAEGEEKQ</sequence>
<keyword evidence="2" id="KW-0472">Membrane</keyword>
<feature type="transmembrane region" description="Helical" evidence="2">
    <location>
        <begin position="88"/>
        <end position="113"/>
    </location>
</feature>
<evidence type="ECO:0000256" key="1">
    <source>
        <dbReference type="SAM" id="MobiDB-lite"/>
    </source>
</evidence>
<dbReference type="Proteomes" id="UP000007110">
    <property type="component" value="Unassembled WGS sequence"/>
</dbReference>
<evidence type="ECO:0000313" key="3">
    <source>
        <dbReference type="EnsemblMetazoa" id="XP_030852975"/>
    </source>
</evidence>
<organism evidence="3 4">
    <name type="scientific">Strongylocentrotus purpuratus</name>
    <name type="common">Purple sea urchin</name>
    <dbReference type="NCBI Taxonomy" id="7668"/>
    <lineage>
        <taxon>Eukaryota</taxon>
        <taxon>Metazoa</taxon>
        <taxon>Echinodermata</taxon>
        <taxon>Eleutherozoa</taxon>
        <taxon>Echinozoa</taxon>
        <taxon>Echinoidea</taxon>
        <taxon>Euechinoidea</taxon>
        <taxon>Echinacea</taxon>
        <taxon>Camarodonta</taxon>
        <taxon>Echinidea</taxon>
        <taxon>Strongylocentrotidae</taxon>
        <taxon>Strongylocentrotus</taxon>
    </lineage>
</organism>
<feature type="compositionally biased region" description="Acidic residues" evidence="1">
    <location>
        <begin position="183"/>
        <end position="194"/>
    </location>
</feature>
<dbReference type="InterPro" id="IPR009635">
    <property type="entry name" value="NPDC1"/>
</dbReference>
<dbReference type="Pfam" id="PF06809">
    <property type="entry name" value="NPDC1"/>
    <property type="match status" value="1"/>
</dbReference>